<dbReference type="PANTHER" id="PTHR31623">
    <property type="entry name" value="F21J9.9"/>
    <property type="match status" value="1"/>
</dbReference>
<protein>
    <submittedName>
        <fullName evidence="4">Uncharacterized protein</fullName>
    </submittedName>
</protein>
<sequence>MEVQIETRKLIKPSTPTPTHLRELKLSCFDQIAPTTHISLILFFPAPINGRTLEKLETSLSQLLTKLYPFAGRLVENRNAIDCDDQGVEYLEARVCNAEMKQFIMDEIEAKSVNRLTPFPNELEFTTNILAVQVNKFDCGGLAIGVSLSHKFADAFTIYMFVNAWATCCRLGVDAVKCLSFETGSVLPADAFRVTHKVPVPEDKLETLVTKRFIFSSSAMSTLKAKLAPLVSDSSGLSRTQILIALIWKARIALAETKNGSSRDSLQIFPINFRGRTGLPIPTNAAGNLFVNVTVRFTANGDIHLDLLLHLVNLVGNGIRNAVETFARAETAEDLLSSATESSRVIHGELVKGETDICLLTSWCRFPYYEADFGWGKPVWIASAHKAMEMVLLLDAAGFDDGGIEAWVTLEPDNMARFEQDPDILAYGSKPSEFFTRVNSNLFNTTQAN</sequence>
<dbReference type="InterPro" id="IPR023213">
    <property type="entry name" value="CAT-like_dom_sf"/>
</dbReference>
<evidence type="ECO:0000256" key="2">
    <source>
        <dbReference type="ARBA" id="ARBA00022679"/>
    </source>
</evidence>
<keyword evidence="2" id="KW-0808">Transferase</keyword>
<evidence type="ECO:0000256" key="1">
    <source>
        <dbReference type="ARBA" id="ARBA00009861"/>
    </source>
</evidence>
<evidence type="ECO:0000313" key="4">
    <source>
        <dbReference type="EMBL" id="KAK9007796.1"/>
    </source>
</evidence>
<comment type="similarity">
    <text evidence="1">Belongs to the plant acyltransferase family.</text>
</comment>
<name>A0ABR2R4C5_9ROSI</name>
<dbReference type="Gene3D" id="3.30.559.10">
    <property type="entry name" value="Chloramphenicol acetyltransferase-like domain"/>
    <property type="match status" value="2"/>
</dbReference>
<keyword evidence="5" id="KW-1185">Reference proteome</keyword>
<gene>
    <name evidence="4" type="ORF">V6N11_074714</name>
</gene>
<dbReference type="Pfam" id="PF02458">
    <property type="entry name" value="Transferase"/>
    <property type="match status" value="1"/>
</dbReference>
<dbReference type="EMBL" id="JBBPBN010000026">
    <property type="protein sequence ID" value="KAK9007796.1"/>
    <property type="molecule type" value="Genomic_DNA"/>
</dbReference>
<evidence type="ECO:0000256" key="3">
    <source>
        <dbReference type="ARBA" id="ARBA00023315"/>
    </source>
</evidence>
<proteinExistence type="inferred from homology"/>
<evidence type="ECO:0000313" key="5">
    <source>
        <dbReference type="Proteomes" id="UP001396334"/>
    </source>
</evidence>
<reference evidence="4 5" key="1">
    <citation type="journal article" date="2024" name="G3 (Bethesda)">
        <title>Genome assembly of Hibiscus sabdariffa L. provides insights into metabolisms of medicinal natural products.</title>
        <authorList>
            <person name="Kim T."/>
        </authorList>
    </citation>
    <scope>NUCLEOTIDE SEQUENCE [LARGE SCALE GENOMIC DNA]</scope>
    <source>
        <strain evidence="4">TK-2024</strain>
        <tissue evidence="4">Old leaves</tissue>
    </source>
</reference>
<keyword evidence="3" id="KW-0012">Acyltransferase</keyword>
<accession>A0ABR2R4C5</accession>
<organism evidence="4 5">
    <name type="scientific">Hibiscus sabdariffa</name>
    <name type="common">roselle</name>
    <dbReference type="NCBI Taxonomy" id="183260"/>
    <lineage>
        <taxon>Eukaryota</taxon>
        <taxon>Viridiplantae</taxon>
        <taxon>Streptophyta</taxon>
        <taxon>Embryophyta</taxon>
        <taxon>Tracheophyta</taxon>
        <taxon>Spermatophyta</taxon>
        <taxon>Magnoliopsida</taxon>
        <taxon>eudicotyledons</taxon>
        <taxon>Gunneridae</taxon>
        <taxon>Pentapetalae</taxon>
        <taxon>rosids</taxon>
        <taxon>malvids</taxon>
        <taxon>Malvales</taxon>
        <taxon>Malvaceae</taxon>
        <taxon>Malvoideae</taxon>
        <taxon>Hibiscus</taxon>
    </lineage>
</organism>
<dbReference type="Proteomes" id="UP001396334">
    <property type="component" value="Unassembled WGS sequence"/>
</dbReference>
<comment type="caution">
    <text evidence="4">The sequence shown here is derived from an EMBL/GenBank/DDBJ whole genome shotgun (WGS) entry which is preliminary data.</text>
</comment>
<dbReference type="PANTHER" id="PTHR31623:SF116">
    <property type="entry name" value="ACETYL-COA-BENZYLALCOHOL ACETYLTRANSFERASE-LIKE"/>
    <property type="match status" value="1"/>
</dbReference>